<evidence type="ECO:0000256" key="8">
    <source>
        <dbReference type="ARBA" id="ARBA00023114"/>
    </source>
</evidence>
<evidence type="ECO:0000313" key="12">
    <source>
        <dbReference type="EMBL" id="SAK79335.1"/>
    </source>
</evidence>
<name>A0A158CAF4_9BURK</name>
<gene>
    <name evidence="12" type="ORF">AWB76_05319</name>
</gene>
<keyword evidence="9" id="KW-0472">Membrane</keyword>
<dbReference type="GO" id="GO:0046930">
    <property type="term" value="C:pore complex"/>
    <property type="evidence" value="ECO:0007669"/>
    <property type="project" value="UniProtKB-KW"/>
</dbReference>
<evidence type="ECO:0000256" key="10">
    <source>
        <dbReference type="ARBA" id="ARBA00023237"/>
    </source>
</evidence>
<evidence type="ECO:0000256" key="1">
    <source>
        <dbReference type="ARBA" id="ARBA00004571"/>
    </source>
</evidence>
<comment type="subcellular location">
    <subcellularLocation>
        <location evidence="1">Cell outer membrane</location>
        <topology evidence="1">Multi-pass membrane protein</topology>
    </subcellularLocation>
</comment>
<proteinExistence type="predicted"/>
<dbReference type="PANTHER" id="PTHR34501:SF9">
    <property type="entry name" value="MAJOR OUTER MEMBRANE PROTEIN P.IA"/>
    <property type="match status" value="1"/>
</dbReference>
<dbReference type="InterPro" id="IPR023614">
    <property type="entry name" value="Porin_dom_sf"/>
</dbReference>
<protein>
    <submittedName>
        <fullName evidence="12">Outer membrane protein (Porin)</fullName>
    </submittedName>
</protein>
<evidence type="ECO:0000259" key="11">
    <source>
        <dbReference type="Pfam" id="PF13609"/>
    </source>
</evidence>
<dbReference type="OrthoDB" id="8679056at2"/>
<keyword evidence="8" id="KW-0626">Porin</keyword>
<dbReference type="Pfam" id="PF13609">
    <property type="entry name" value="Porin_4"/>
    <property type="match status" value="1"/>
</dbReference>
<evidence type="ECO:0000256" key="4">
    <source>
        <dbReference type="ARBA" id="ARBA00022452"/>
    </source>
</evidence>
<keyword evidence="4" id="KW-1134">Transmembrane beta strand</keyword>
<evidence type="ECO:0000256" key="5">
    <source>
        <dbReference type="ARBA" id="ARBA00022692"/>
    </source>
</evidence>
<evidence type="ECO:0000256" key="7">
    <source>
        <dbReference type="ARBA" id="ARBA00023065"/>
    </source>
</evidence>
<dbReference type="InterPro" id="IPR033900">
    <property type="entry name" value="Gram_neg_porin_domain"/>
</dbReference>
<dbReference type="CDD" id="cd00342">
    <property type="entry name" value="gram_neg_porins"/>
    <property type="match status" value="1"/>
</dbReference>
<dbReference type="PANTHER" id="PTHR34501">
    <property type="entry name" value="PROTEIN YDDL-RELATED"/>
    <property type="match status" value="1"/>
</dbReference>
<keyword evidence="5" id="KW-0812">Transmembrane</keyword>
<dbReference type="EMBL" id="FCOI02000021">
    <property type="protein sequence ID" value="SAK79335.1"/>
    <property type="molecule type" value="Genomic_DNA"/>
</dbReference>
<keyword evidence="6" id="KW-0732">Signal</keyword>
<keyword evidence="3" id="KW-0813">Transport</keyword>
<evidence type="ECO:0000256" key="2">
    <source>
        <dbReference type="ARBA" id="ARBA00011233"/>
    </source>
</evidence>
<keyword evidence="10" id="KW-0998">Cell outer membrane</keyword>
<reference evidence="13" key="1">
    <citation type="submission" date="2016-01" db="EMBL/GenBank/DDBJ databases">
        <authorList>
            <person name="Peeters Charlotte."/>
        </authorList>
    </citation>
    <scope>NUCLEOTIDE SEQUENCE [LARGE SCALE GENOMIC DNA]</scope>
</reference>
<dbReference type="GO" id="GO:0015288">
    <property type="term" value="F:porin activity"/>
    <property type="evidence" value="ECO:0007669"/>
    <property type="project" value="UniProtKB-KW"/>
</dbReference>
<accession>A0A158CAF4</accession>
<dbReference type="AlphaFoldDB" id="A0A158CAF4"/>
<evidence type="ECO:0000313" key="13">
    <source>
        <dbReference type="Proteomes" id="UP000054624"/>
    </source>
</evidence>
<dbReference type="GO" id="GO:0009279">
    <property type="term" value="C:cell outer membrane"/>
    <property type="evidence" value="ECO:0007669"/>
    <property type="project" value="UniProtKB-SubCell"/>
</dbReference>
<sequence>MTRKDGSYQGIQEMKSTVRATLAVAMLLVSLCARAEGSVTLYGVLDVGVDWENKAATAPGQTAASGSAVRMTSISAALPSRWGLRGKEELGGGFNAIFELENGFAPNTGGLQQGNRLFGRSAWVGLETPYGTFRAGRQINMTYIALLRSTVIGPALYSLASLDPYLPSARSDNALSYLAEFRHFVLGGTYSSGRDAAVATGSAAVNGGAAYNPGATNCPGNVAGSPTSCRQITALAGYWGPQFGLQFVYDDLRGGPGLLPGSVSFDPSMPLLLANSHQKTTRYMVSGYVQLAAVALRGGMIHRKTTTATDYQTNIFYGGASYMPAPDIELAGEVSRITTTDQKNANMYVMRATYLLSKRTSVYTMLGFMQNNSRASYSVGAGYFTVAGAKQTGVLLGLQEKF</sequence>
<comment type="subunit">
    <text evidence="2">Homotrimer.</text>
</comment>
<dbReference type="Gene3D" id="2.40.160.10">
    <property type="entry name" value="Porin"/>
    <property type="match status" value="1"/>
</dbReference>
<dbReference type="SUPFAM" id="SSF56935">
    <property type="entry name" value="Porins"/>
    <property type="match status" value="1"/>
</dbReference>
<organism evidence="12 13">
    <name type="scientific">Caballeronia temeraria</name>
    <dbReference type="NCBI Taxonomy" id="1777137"/>
    <lineage>
        <taxon>Bacteria</taxon>
        <taxon>Pseudomonadati</taxon>
        <taxon>Pseudomonadota</taxon>
        <taxon>Betaproteobacteria</taxon>
        <taxon>Burkholderiales</taxon>
        <taxon>Burkholderiaceae</taxon>
        <taxon>Caballeronia</taxon>
    </lineage>
</organism>
<evidence type="ECO:0000256" key="6">
    <source>
        <dbReference type="ARBA" id="ARBA00022729"/>
    </source>
</evidence>
<dbReference type="STRING" id="1777137.AWB76_05319"/>
<dbReference type="RefSeq" id="WP_157696225.1">
    <property type="nucleotide sequence ID" value="NZ_FCOI02000021.1"/>
</dbReference>
<feature type="domain" description="Porin" evidence="11">
    <location>
        <begin position="23"/>
        <end position="372"/>
    </location>
</feature>
<keyword evidence="13" id="KW-1185">Reference proteome</keyword>
<dbReference type="GO" id="GO:0006811">
    <property type="term" value="P:monoatomic ion transport"/>
    <property type="evidence" value="ECO:0007669"/>
    <property type="project" value="UniProtKB-KW"/>
</dbReference>
<dbReference type="Proteomes" id="UP000054624">
    <property type="component" value="Unassembled WGS sequence"/>
</dbReference>
<keyword evidence="7" id="KW-0406">Ion transport</keyword>
<evidence type="ECO:0000256" key="3">
    <source>
        <dbReference type="ARBA" id="ARBA00022448"/>
    </source>
</evidence>
<dbReference type="InterPro" id="IPR050298">
    <property type="entry name" value="Gram-neg_bact_OMP"/>
</dbReference>
<evidence type="ECO:0000256" key="9">
    <source>
        <dbReference type="ARBA" id="ARBA00023136"/>
    </source>
</evidence>